<name>A0A7C8PEQ1_ORBOL</name>
<comment type="caution">
    <text evidence="1">The sequence shown here is derived from an EMBL/GenBank/DDBJ whole genome shotgun (WGS) entry which is preliminary data.</text>
</comment>
<dbReference type="Proteomes" id="UP000297595">
    <property type="component" value="Unassembled WGS sequence"/>
</dbReference>
<organism evidence="1 2">
    <name type="scientific">Orbilia oligospora</name>
    <name type="common">Nematode-trapping fungus</name>
    <name type="synonym">Arthrobotrys oligospora</name>
    <dbReference type="NCBI Taxonomy" id="2813651"/>
    <lineage>
        <taxon>Eukaryota</taxon>
        <taxon>Fungi</taxon>
        <taxon>Dikarya</taxon>
        <taxon>Ascomycota</taxon>
        <taxon>Pezizomycotina</taxon>
        <taxon>Orbiliomycetes</taxon>
        <taxon>Orbiliales</taxon>
        <taxon>Orbiliaceae</taxon>
        <taxon>Orbilia</taxon>
    </lineage>
</organism>
<dbReference type="AlphaFoldDB" id="A0A7C8PEQ1"/>
<gene>
    <name evidence="1" type="ORF">EYR41_001028</name>
</gene>
<protein>
    <submittedName>
        <fullName evidence="1">Uncharacterized protein</fullName>
    </submittedName>
</protein>
<proteinExistence type="predicted"/>
<evidence type="ECO:0000313" key="1">
    <source>
        <dbReference type="EMBL" id="TGJ73969.1"/>
    </source>
</evidence>
<accession>A0A7C8PEQ1</accession>
<sequence>MGYFTMDGWQWSSRETLRIGNAVLWANGNPTFEGFQLLQLIGKLASRLPLKFSPDIKISINQDFIAERMIATPPYLKSLKKGERKNNNN</sequence>
<reference evidence="1 2" key="1">
    <citation type="submission" date="2019-03" db="EMBL/GenBank/DDBJ databases">
        <title>Nematode-trapping fungi genome.</title>
        <authorList>
            <person name="Vidal-Diez De Ulzurrun G."/>
        </authorList>
    </citation>
    <scope>NUCLEOTIDE SEQUENCE [LARGE SCALE GENOMIC DNA]</scope>
    <source>
        <strain evidence="1 2">TWF154</strain>
    </source>
</reference>
<dbReference type="EMBL" id="SOZJ01000001">
    <property type="protein sequence ID" value="TGJ73969.1"/>
    <property type="molecule type" value="Genomic_DNA"/>
</dbReference>
<evidence type="ECO:0000313" key="2">
    <source>
        <dbReference type="Proteomes" id="UP000297595"/>
    </source>
</evidence>